<dbReference type="GO" id="GO:0000725">
    <property type="term" value="P:recombinational repair"/>
    <property type="evidence" value="ECO:0007669"/>
    <property type="project" value="TreeGrafter"/>
</dbReference>
<feature type="domain" description="UvrD-like helicase ATP-binding" evidence="12">
    <location>
        <begin position="26"/>
        <end position="309"/>
    </location>
</feature>
<dbReference type="InterPro" id="IPR014017">
    <property type="entry name" value="DNA_helicase_UvrD-like_C"/>
</dbReference>
<dbReference type="Gene3D" id="1.10.10.160">
    <property type="match status" value="1"/>
</dbReference>
<dbReference type="CDD" id="cd17932">
    <property type="entry name" value="DEXQc_UvrD"/>
    <property type="match status" value="1"/>
</dbReference>
<accession>A0A6P1YHJ2</accession>
<dbReference type="AlphaFoldDB" id="A0A6P1YHJ2"/>
<dbReference type="Gene3D" id="3.40.50.300">
    <property type="entry name" value="P-loop containing nucleotide triphosphate hydrolases"/>
    <property type="match status" value="2"/>
</dbReference>
<dbReference type="GO" id="GO:0005524">
    <property type="term" value="F:ATP binding"/>
    <property type="evidence" value="ECO:0007669"/>
    <property type="project" value="UniProtKB-UniRule"/>
</dbReference>
<evidence type="ECO:0000259" key="13">
    <source>
        <dbReference type="PROSITE" id="PS51217"/>
    </source>
</evidence>
<evidence type="ECO:0000256" key="9">
    <source>
        <dbReference type="ARBA" id="ARBA00034808"/>
    </source>
</evidence>
<dbReference type="PROSITE" id="PS51217">
    <property type="entry name" value="UVRD_HELICASE_CTER"/>
    <property type="match status" value="1"/>
</dbReference>
<dbReference type="GO" id="GO:0043138">
    <property type="term" value="F:3'-5' DNA helicase activity"/>
    <property type="evidence" value="ECO:0007669"/>
    <property type="project" value="UniProtKB-EC"/>
</dbReference>
<dbReference type="GO" id="GO:0033202">
    <property type="term" value="C:DNA helicase complex"/>
    <property type="evidence" value="ECO:0007669"/>
    <property type="project" value="TreeGrafter"/>
</dbReference>
<comment type="catalytic activity">
    <reaction evidence="10">
        <text>ATP + H2O = ADP + phosphate + H(+)</text>
        <dbReference type="Rhea" id="RHEA:13065"/>
        <dbReference type="ChEBI" id="CHEBI:15377"/>
        <dbReference type="ChEBI" id="CHEBI:15378"/>
        <dbReference type="ChEBI" id="CHEBI:30616"/>
        <dbReference type="ChEBI" id="CHEBI:43474"/>
        <dbReference type="ChEBI" id="CHEBI:456216"/>
        <dbReference type="EC" id="5.6.2.4"/>
    </reaction>
</comment>
<reference evidence="14 15" key="1">
    <citation type="submission" date="2020-02" db="EMBL/GenBank/DDBJ databases">
        <title>Thermophilic hydrogen producing bacteria, Caloranaerobacter azorensis.</title>
        <authorList>
            <person name="Baek K."/>
        </authorList>
    </citation>
    <scope>NUCLEOTIDE SEQUENCE [LARGE SCALE GENOMIC DNA]</scope>
    <source>
        <strain evidence="14 15">T3-1</strain>
    </source>
</reference>
<dbReference type="InterPro" id="IPR000212">
    <property type="entry name" value="DNA_helicase_UvrD/REP"/>
</dbReference>
<feature type="domain" description="UvrD-like helicase C-terminal" evidence="13">
    <location>
        <begin position="310"/>
        <end position="572"/>
    </location>
</feature>
<dbReference type="GO" id="GO:0016787">
    <property type="term" value="F:hydrolase activity"/>
    <property type="evidence" value="ECO:0007669"/>
    <property type="project" value="UniProtKB-UniRule"/>
</dbReference>
<evidence type="ECO:0000313" key="15">
    <source>
        <dbReference type="Proteomes" id="UP000464452"/>
    </source>
</evidence>
<evidence type="ECO:0000256" key="2">
    <source>
        <dbReference type="ARBA" id="ARBA00022741"/>
    </source>
</evidence>
<protein>
    <recommendedName>
        <fullName evidence="9">DNA 3'-5' helicase</fullName>
        <ecNumber evidence="9">5.6.2.4</ecNumber>
    </recommendedName>
</protein>
<dbReference type="PANTHER" id="PTHR11070">
    <property type="entry name" value="UVRD / RECB / PCRA DNA HELICASE FAMILY MEMBER"/>
    <property type="match status" value="1"/>
</dbReference>
<evidence type="ECO:0000256" key="6">
    <source>
        <dbReference type="ARBA" id="ARBA00023125"/>
    </source>
</evidence>
<evidence type="ECO:0000256" key="10">
    <source>
        <dbReference type="ARBA" id="ARBA00048988"/>
    </source>
</evidence>
<dbReference type="EMBL" id="CP048617">
    <property type="protein sequence ID" value="QIB27376.1"/>
    <property type="molecule type" value="Genomic_DNA"/>
</dbReference>
<dbReference type="CDD" id="cd18807">
    <property type="entry name" value="SF1_C_UvrD"/>
    <property type="match status" value="1"/>
</dbReference>
<comment type="catalytic activity">
    <reaction evidence="8">
        <text>Couples ATP hydrolysis with the unwinding of duplex DNA by translocating in the 3'-5' direction.</text>
        <dbReference type="EC" id="5.6.2.4"/>
    </reaction>
</comment>
<dbReference type="KEGG" id="cazo:G3A45_08765"/>
<dbReference type="GO" id="GO:0005829">
    <property type="term" value="C:cytosol"/>
    <property type="evidence" value="ECO:0007669"/>
    <property type="project" value="TreeGrafter"/>
</dbReference>
<keyword evidence="6" id="KW-0238">DNA-binding</keyword>
<dbReference type="InterPro" id="IPR013986">
    <property type="entry name" value="DExx_box_DNA_helicase_dom_sf"/>
</dbReference>
<evidence type="ECO:0000256" key="7">
    <source>
        <dbReference type="ARBA" id="ARBA00023235"/>
    </source>
</evidence>
<dbReference type="InterPro" id="IPR027417">
    <property type="entry name" value="P-loop_NTPase"/>
</dbReference>
<evidence type="ECO:0000256" key="4">
    <source>
        <dbReference type="ARBA" id="ARBA00022806"/>
    </source>
</evidence>
<gene>
    <name evidence="14" type="ORF">G3A45_08765</name>
</gene>
<dbReference type="Proteomes" id="UP000464452">
    <property type="component" value="Chromosome"/>
</dbReference>
<sequence>MKCNLFKEELLLQDRFFQLINEKFGICLTNQQREAVLHKEGPAIVLAVPGAGKTTVLICRTLNLILNHRINPNNILTITFSKAAASDMKNRFISTFGNILNIKPNFSTIHSFSYSVIRYFSKIKGIKYELLEGNDSKINKNLLLKEIYYKFNKIQINDEKLEDLINTISYIKNMMIKPEDINYFNNFSIKKLYNIFIEYENYKKRAGLIDFDDMLTLSLNILENNPIILMQCRKRYPYIQVDEGQDTSKVQNRLIKLLAYPKNNLFVVADDDQSIYGFRGATPHELLNFKDIDYPDAKIFFMEENFRSTKTIVDISNKFIQLNKIRFKKNLYTKNEEKEPIKIIKLNDEFEQVEYIINQLKKIEDLSNTAVLFRNNISSVGLIDKLERNNIPFYIKDTKKLYIFKHWVFQDIISFLKLSLDNTDMDSFQRIYYKMNGYISKKSVEYIKSTKPKENIFESLINLPELKNFQKRNYIRLKSDFKYLSKLKAYDAISFIENELEYRGFLIDNSRKYGNSFEYSNTIISILKIIAKETNSINEFLARLDSLSKMLENARFNKNNAVTLSTIHSAKGLEFESVYIIDLIDGEFPSSSSIEALESNIIEPLEEERRIFYVGITRAKRNLNLITINFKNGERVLPSRFVQEIEAIEKPLRYDYKVGSTVEHKKFGKGVIKFIDDKNIVIDFEKVGIKQLSTRICVEKNLLKT</sequence>
<evidence type="ECO:0000256" key="5">
    <source>
        <dbReference type="ARBA" id="ARBA00022840"/>
    </source>
</evidence>
<keyword evidence="2 11" id="KW-0547">Nucleotide-binding</keyword>
<evidence type="ECO:0000259" key="12">
    <source>
        <dbReference type="PROSITE" id="PS51198"/>
    </source>
</evidence>
<evidence type="ECO:0000256" key="3">
    <source>
        <dbReference type="ARBA" id="ARBA00022801"/>
    </source>
</evidence>
<organism evidence="14 15">
    <name type="scientific">Caloranaerobacter azorensis</name>
    <dbReference type="NCBI Taxonomy" id="116090"/>
    <lineage>
        <taxon>Bacteria</taxon>
        <taxon>Bacillati</taxon>
        <taxon>Bacillota</taxon>
        <taxon>Tissierellia</taxon>
        <taxon>Tissierellales</taxon>
        <taxon>Thermohalobacteraceae</taxon>
        <taxon>Caloranaerobacter</taxon>
    </lineage>
</organism>
<feature type="binding site" evidence="11">
    <location>
        <begin position="47"/>
        <end position="54"/>
    </location>
    <ligand>
        <name>ATP</name>
        <dbReference type="ChEBI" id="CHEBI:30616"/>
    </ligand>
</feature>
<dbReference type="Pfam" id="PF13361">
    <property type="entry name" value="UvrD_C"/>
    <property type="match status" value="1"/>
</dbReference>
<keyword evidence="7" id="KW-0413">Isomerase</keyword>
<evidence type="ECO:0000256" key="1">
    <source>
        <dbReference type="ARBA" id="ARBA00009922"/>
    </source>
</evidence>
<keyword evidence="3 11" id="KW-0378">Hydrolase</keyword>
<evidence type="ECO:0000256" key="11">
    <source>
        <dbReference type="PROSITE-ProRule" id="PRU00560"/>
    </source>
</evidence>
<keyword evidence="4 11" id="KW-0347">Helicase</keyword>
<dbReference type="InterPro" id="IPR014016">
    <property type="entry name" value="UvrD-like_ATP-bd"/>
</dbReference>
<proteinExistence type="inferred from homology"/>
<evidence type="ECO:0000313" key="14">
    <source>
        <dbReference type="EMBL" id="QIB27376.1"/>
    </source>
</evidence>
<dbReference type="Pfam" id="PF00580">
    <property type="entry name" value="UvrD-helicase"/>
    <property type="match status" value="1"/>
</dbReference>
<dbReference type="PROSITE" id="PS51198">
    <property type="entry name" value="UVRD_HELICASE_ATP_BIND"/>
    <property type="match status" value="1"/>
</dbReference>
<evidence type="ECO:0000256" key="8">
    <source>
        <dbReference type="ARBA" id="ARBA00034617"/>
    </source>
</evidence>
<dbReference type="PANTHER" id="PTHR11070:SF2">
    <property type="entry name" value="ATP-DEPENDENT DNA HELICASE SRS2"/>
    <property type="match status" value="1"/>
</dbReference>
<dbReference type="Gene3D" id="1.10.486.10">
    <property type="entry name" value="PCRA, domain 4"/>
    <property type="match status" value="1"/>
</dbReference>
<comment type="similarity">
    <text evidence="1">Belongs to the helicase family. UvrD subfamily.</text>
</comment>
<name>A0A6P1YHJ2_9FIRM</name>
<dbReference type="SUPFAM" id="SSF52540">
    <property type="entry name" value="P-loop containing nucleoside triphosphate hydrolases"/>
    <property type="match status" value="1"/>
</dbReference>
<dbReference type="EC" id="5.6.2.4" evidence="9"/>
<dbReference type="GO" id="GO:0003677">
    <property type="term" value="F:DNA binding"/>
    <property type="evidence" value="ECO:0007669"/>
    <property type="project" value="UniProtKB-KW"/>
</dbReference>
<keyword evidence="5 11" id="KW-0067">ATP-binding</keyword>